<proteinExistence type="predicted"/>
<dbReference type="Proteomes" id="UP000093757">
    <property type="component" value="Unassembled WGS sequence"/>
</dbReference>
<organism evidence="2 4">
    <name type="scientific">Mycobacterium gordonae</name>
    <dbReference type="NCBI Taxonomy" id="1778"/>
    <lineage>
        <taxon>Bacteria</taxon>
        <taxon>Bacillati</taxon>
        <taxon>Actinomycetota</taxon>
        <taxon>Actinomycetes</taxon>
        <taxon>Mycobacteriales</taxon>
        <taxon>Mycobacteriaceae</taxon>
        <taxon>Mycobacterium</taxon>
    </lineage>
</organism>
<dbReference type="EMBL" id="MAEM01000261">
    <property type="protein sequence ID" value="OBS01616.1"/>
    <property type="molecule type" value="Genomic_DNA"/>
</dbReference>
<evidence type="ECO:0000256" key="1">
    <source>
        <dbReference type="SAM" id="MobiDB-lite"/>
    </source>
</evidence>
<gene>
    <name evidence="2" type="ORF">A9W98_19350</name>
    <name evidence="3" type="ORF">AWC08_08400</name>
</gene>
<evidence type="ECO:0000313" key="4">
    <source>
        <dbReference type="Proteomes" id="UP000093757"/>
    </source>
</evidence>
<protein>
    <submittedName>
        <fullName evidence="2">Uncharacterized protein</fullName>
    </submittedName>
</protein>
<feature type="region of interest" description="Disordered" evidence="1">
    <location>
        <begin position="36"/>
        <end position="56"/>
    </location>
</feature>
<comment type="caution">
    <text evidence="2">The sequence shown here is derived from an EMBL/GenBank/DDBJ whole genome shotgun (WGS) entry which is preliminary data.</text>
</comment>
<keyword evidence="5" id="KW-1185">Reference proteome</keyword>
<dbReference type="EMBL" id="LQOY01000244">
    <property type="protein sequence ID" value="ORV67596.1"/>
    <property type="molecule type" value="Genomic_DNA"/>
</dbReference>
<evidence type="ECO:0000313" key="2">
    <source>
        <dbReference type="EMBL" id="OBS01616.1"/>
    </source>
</evidence>
<feature type="compositionally biased region" description="Low complexity" evidence="1">
    <location>
        <begin position="46"/>
        <end position="56"/>
    </location>
</feature>
<reference evidence="3 5" key="1">
    <citation type="submission" date="2016-01" db="EMBL/GenBank/DDBJ databases">
        <title>The new phylogeny of the genus Mycobacterium.</title>
        <authorList>
            <person name="Tarcisio F."/>
            <person name="Conor M."/>
            <person name="Antonella G."/>
            <person name="Elisabetta G."/>
            <person name="Giulia F.S."/>
            <person name="Sara T."/>
            <person name="Anna F."/>
            <person name="Clotilde B."/>
            <person name="Roberto B."/>
            <person name="Veronica D.S."/>
            <person name="Fabio R."/>
            <person name="Monica P."/>
            <person name="Olivier J."/>
            <person name="Enrico T."/>
            <person name="Nicola S."/>
        </authorList>
    </citation>
    <scope>NUCLEOTIDE SEQUENCE [LARGE SCALE GENOMIC DNA]</scope>
    <source>
        <strain evidence="3 5">DSM 44160</strain>
    </source>
</reference>
<evidence type="ECO:0000313" key="5">
    <source>
        <dbReference type="Proteomes" id="UP000193928"/>
    </source>
</evidence>
<reference evidence="2 4" key="2">
    <citation type="submission" date="2016-06" db="EMBL/GenBank/DDBJ databases">
        <authorList>
            <person name="Kjaerup R.B."/>
            <person name="Dalgaard T.S."/>
            <person name="Juul-Madsen H.R."/>
        </authorList>
    </citation>
    <scope>NUCLEOTIDE SEQUENCE [LARGE SCALE GENOMIC DNA]</scope>
    <source>
        <strain evidence="2 4">1245752.6</strain>
    </source>
</reference>
<accession>A0A1A6BH45</accession>
<dbReference type="OrthoDB" id="4948465at2"/>
<dbReference type="AlphaFoldDB" id="A0A1A6BH45"/>
<dbReference type="Proteomes" id="UP000193928">
    <property type="component" value="Unassembled WGS sequence"/>
</dbReference>
<sequence length="223" mass="24928">MGVLFRLVELLLLALPLIGLIAAGIRAISAMNRRTAGTAESPGDDPAAAARPSAPANPAAHWQAIKRALEAHEKTDARWLEYELDATRLLDFPVMTDMRDPLTTRFHRAKLRADLHRPLRAEDLLDDRDAAREYLDAVEDYVTAFNAAEAEAMRRRSSDFSKEERQRLARAQNLLRIAADTAATTQERQHAYQRARAELDGLIVLPDNTRNSIERGILGEIGR</sequence>
<evidence type="ECO:0000313" key="3">
    <source>
        <dbReference type="EMBL" id="ORV67596.1"/>
    </source>
</evidence>
<dbReference type="RefSeq" id="WP_065134134.1">
    <property type="nucleotide sequence ID" value="NZ_JACKSU010000014.1"/>
</dbReference>
<name>A0A1A6BH45_MYCGO</name>